<proteinExistence type="predicted"/>
<evidence type="ECO:0000313" key="2">
    <source>
        <dbReference type="Proteomes" id="UP000790709"/>
    </source>
</evidence>
<accession>A0ACB8AX56</accession>
<gene>
    <name evidence="1" type="ORF">BV22DRAFT_1135399</name>
</gene>
<reference evidence="1" key="1">
    <citation type="journal article" date="2021" name="New Phytol.">
        <title>Evolutionary innovations through gain and loss of genes in the ectomycorrhizal Boletales.</title>
        <authorList>
            <person name="Wu G."/>
            <person name="Miyauchi S."/>
            <person name="Morin E."/>
            <person name="Kuo A."/>
            <person name="Drula E."/>
            <person name="Varga T."/>
            <person name="Kohler A."/>
            <person name="Feng B."/>
            <person name="Cao Y."/>
            <person name="Lipzen A."/>
            <person name="Daum C."/>
            <person name="Hundley H."/>
            <person name="Pangilinan J."/>
            <person name="Johnson J."/>
            <person name="Barry K."/>
            <person name="LaButti K."/>
            <person name="Ng V."/>
            <person name="Ahrendt S."/>
            <person name="Min B."/>
            <person name="Choi I.G."/>
            <person name="Park H."/>
            <person name="Plett J.M."/>
            <person name="Magnuson J."/>
            <person name="Spatafora J.W."/>
            <person name="Nagy L.G."/>
            <person name="Henrissat B."/>
            <person name="Grigoriev I.V."/>
            <person name="Yang Z.L."/>
            <person name="Xu J."/>
            <person name="Martin F.M."/>
        </authorList>
    </citation>
    <scope>NUCLEOTIDE SEQUENCE</scope>
    <source>
        <strain evidence="1">KUC20120723A-06</strain>
    </source>
</reference>
<protein>
    <submittedName>
        <fullName evidence="1">Uncharacterized protein</fullName>
    </submittedName>
</protein>
<sequence>MAHSFKVLLIAATTSSSSSRPDAGFTLPPLQGRNIDEHFHRIGARSAQPWLSLVQAFASIDLPPKPGCWDIQSGWTKYHFLPDGSSYSEHVDDSQHDGKPEEMLAFDVETMPPYHPFAYIACAASKHAWDPNSARVIVGHNVSYDRARILDEYSLLGTHTRFLDVMALHVAVKVTSSHQRPVWTRHRKSKEKQQERRAEAVQAAVELMRDTEKQYNQEPDLSRKEELGCLRSDIAESLPQLQADEDDADISSKRWEDLTSANSLADVAKLQCDIDMDKTVRNDFMKSTPSEIASAIPDYLSYCAHDVFITHAVFSQVLPAFLVRCPSPVSFAGILAWARAF</sequence>
<organism evidence="1 2">
    <name type="scientific">Leucogyrophana mollusca</name>
    <dbReference type="NCBI Taxonomy" id="85980"/>
    <lineage>
        <taxon>Eukaryota</taxon>
        <taxon>Fungi</taxon>
        <taxon>Dikarya</taxon>
        <taxon>Basidiomycota</taxon>
        <taxon>Agaricomycotina</taxon>
        <taxon>Agaricomycetes</taxon>
        <taxon>Agaricomycetidae</taxon>
        <taxon>Boletales</taxon>
        <taxon>Boletales incertae sedis</taxon>
        <taxon>Leucogyrophana</taxon>
    </lineage>
</organism>
<comment type="caution">
    <text evidence="1">The sequence shown here is derived from an EMBL/GenBank/DDBJ whole genome shotgun (WGS) entry which is preliminary data.</text>
</comment>
<name>A0ACB8AX56_9AGAM</name>
<evidence type="ECO:0000313" key="1">
    <source>
        <dbReference type="EMBL" id="KAH7917448.1"/>
    </source>
</evidence>
<dbReference type="EMBL" id="MU267059">
    <property type="protein sequence ID" value="KAH7917448.1"/>
    <property type="molecule type" value="Genomic_DNA"/>
</dbReference>
<dbReference type="Proteomes" id="UP000790709">
    <property type="component" value="Unassembled WGS sequence"/>
</dbReference>
<keyword evidence="2" id="KW-1185">Reference proteome</keyword>